<comment type="caution">
    <text evidence="3">The sequence shown here is derived from an EMBL/GenBank/DDBJ whole genome shotgun (WGS) entry which is preliminary data.</text>
</comment>
<feature type="domain" description="DUF4886" evidence="2">
    <location>
        <begin position="27"/>
        <end position="181"/>
    </location>
</feature>
<evidence type="ECO:0000313" key="4">
    <source>
        <dbReference type="Proteomes" id="UP000321577"/>
    </source>
</evidence>
<evidence type="ECO:0000256" key="1">
    <source>
        <dbReference type="SAM" id="SignalP"/>
    </source>
</evidence>
<evidence type="ECO:0000313" key="3">
    <source>
        <dbReference type="EMBL" id="GEP43172.1"/>
    </source>
</evidence>
<keyword evidence="1" id="KW-0732">Signal</keyword>
<evidence type="ECO:0000259" key="2">
    <source>
        <dbReference type="Pfam" id="PF16227"/>
    </source>
</evidence>
<dbReference type="InterPro" id="IPR032616">
    <property type="entry name" value="DUF4886"/>
</dbReference>
<dbReference type="AlphaFoldDB" id="A0A512M8X7"/>
<organism evidence="3 4">
    <name type="scientific">Brevifollis gellanilyticus</name>
    <dbReference type="NCBI Taxonomy" id="748831"/>
    <lineage>
        <taxon>Bacteria</taxon>
        <taxon>Pseudomonadati</taxon>
        <taxon>Verrucomicrobiota</taxon>
        <taxon>Verrucomicrobiia</taxon>
        <taxon>Verrucomicrobiales</taxon>
        <taxon>Verrucomicrobiaceae</taxon>
    </lineage>
</organism>
<dbReference type="Proteomes" id="UP000321577">
    <property type="component" value="Unassembled WGS sequence"/>
</dbReference>
<dbReference type="OrthoDB" id="265974at2"/>
<keyword evidence="4" id="KW-1185">Reference proteome</keyword>
<feature type="signal peptide" evidence="1">
    <location>
        <begin position="1"/>
        <end position="19"/>
    </location>
</feature>
<name>A0A512M8X7_9BACT</name>
<dbReference type="InterPro" id="IPR036514">
    <property type="entry name" value="SGNH_hydro_sf"/>
</dbReference>
<accession>A0A512M8X7</accession>
<proteinExistence type="predicted"/>
<dbReference type="Gene3D" id="3.40.50.1110">
    <property type="entry name" value="SGNH hydrolase"/>
    <property type="match status" value="1"/>
</dbReference>
<dbReference type="GO" id="GO:0016788">
    <property type="term" value="F:hydrolase activity, acting on ester bonds"/>
    <property type="evidence" value="ECO:0007669"/>
    <property type="project" value="UniProtKB-ARBA"/>
</dbReference>
<dbReference type="Pfam" id="PF16227">
    <property type="entry name" value="DUF4886"/>
    <property type="match status" value="1"/>
</dbReference>
<dbReference type="SUPFAM" id="SSF52266">
    <property type="entry name" value="SGNH hydrolase"/>
    <property type="match status" value="1"/>
</dbReference>
<gene>
    <name evidence="3" type="ORF">BGE01nite_24630</name>
</gene>
<sequence>MKFALTLSLSLLLLVSAHAGEPKTVRLLTIGNSFSANATRHLGELAKAGGHTLIHRPLVIGGSSFQVHAEKAQKHEADPKDKAGVYGSGLGLKESLAADTWDYVTIQQASIKSHDFSTYQPHAGWLRDYVSQHAPKAKLLVHETWEYRKDDPRFTKPSTKEGEPKTQDEMYQGLRASYDKLAAEFGARIIPTGDAFHIVDNDPAWAYQTDTAFDPKKAKQPELPNQKNSLHVGWRWSKSKTSDKIVLGMDGHHANMAGEYLGACVWYEILFGESAVGNTFVPKGLDASFARYLQETAHKAVQARQ</sequence>
<dbReference type="EMBL" id="BKAG01000015">
    <property type="protein sequence ID" value="GEP43172.1"/>
    <property type="molecule type" value="Genomic_DNA"/>
</dbReference>
<protein>
    <submittedName>
        <fullName evidence="3">DUF4886 domain-containing protein</fullName>
    </submittedName>
</protein>
<feature type="chain" id="PRO_5021714777" evidence="1">
    <location>
        <begin position="20"/>
        <end position="305"/>
    </location>
</feature>
<reference evidence="3 4" key="1">
    <citation type="submission" date="2019-07" db="EMBL/GenBank/DDBJ databases">
        <title>Whole genome shotgun sequence of Brevifollis gellanilyticus NBRC 108608.</title>
        <authorList>
            <person name="Hosoyama A."/>
            <person name="Uohara A."/>
            <person name="Ohji S."/>
            <person name="Ichikawa N."/>
        </authorList>
    </citation>
    <scope>NUCLEOTIDE SEQUENCE [LARGE SCALE GENOMIC DNA]</scope>
    <source>
        <strain evidence="3 4">NBRC 108608</strain>
    </source>
</reference>
<dbReference type="RefSeq" id="WP_146850749.1">
    <property type="nucleotide sequence ID" value="NZ_BKAG01000015.1"/>
</dbReference>